<accession>A0A1V9YRR9</accession>
<dbReference type="EMBL" id="JNBS01003254">
    <property type="protein sequence ID" value="OQR88412.1"/>
    <property type="molecule type" value="Genomic_DNA"/>
</dbReference>
<dbReference type="PANTHER" id="PTHR35866:SF1">
    <property type="entry name" value="YKGJ FAMILY CYSTEINE CLUSTER PROTEIN"/>
    <property type="match status" value="1"/>
</dbReference>
<proteinExistence type="predicted"/>
<dbReference type="Proteomes" id="UP000243217">
    <property type="component" value="Unassembled WGS sequence"/>
</dbReference>
<dbReference type="InterPro" id="IPR005358">
    <property type="entry name" value="Puta_zinc/iron-chelating_dom"/>
</dbReference>
<comment type="caution">
    <text evidence="2">The sequence shown here is derived from an EMBL/GenBank/DDBJ whole genome shotgun (WGS) entry which is preliminary data.</text>
</comment>
<feature type="region of interest" description="Disordered" evidence="1">
    <location>
        <begin position="165"/>
        <end position="184"/>
    </location>
</feature>
<evidence type="ECO:0000313" key="2">
    <source>
        <dbReference type="EMBL" id="OQR88412.1"/>
    </source>
</evidence>
<name>A0A1V9YRR9_9STRA</name>
<dbReference type="OrthoDB" id="411785at2759"/>
<evidence type="ECO:0000313" key="3">
    <source>
        <dbReference type="Proteomes" id="UP000243217"/>
    </source>
</evidence>
<keyword evidence="3" id="KW-1185">Reference proteome</keyword>
<dbReference type="PANTHER" id="PTHR35866">
    <property type="entry name" value="PUTATIVE-RELATED"/>
    <property type="match status" value="1"/>
</dbReference>
<sequence length="184" mass="21103">MRGINIRHGTRCMSSNPWYKDGLSFTCTKCGNCCSGRAGSVRFADEELTKMADKMKVSVSEFLTKYTRRQGRGSKSFYQLKELRKNQLDGFDCVFLTRQGKQTRCQLYEARPLQCRTWPFWPENTTSKTSWKETSQVCPGVNKGFKHSPDEIRKQLQATINWRQSLTTSSPSRLLKPPSKPNSA</sequence>
<reference evidence="2 3" key="1">
    <citation type="journal article" date="2014" name="Genome Biol. Evol.">
        <title>The secreted proteins of Achlya hypogyna and Thraustotheca clavata identify the ancestral oomycete secretome and reveal gene acquisitions by horizontal gene transfer.</title>
        <authorList>
            <person name="Misner I."/>
            <person name="Blouin N."/>
            <person name="Leonard G."/>
            <person name="Richards T.A."/>
            <person name="Lane C.E."/>
        </authorList>
    </citation>
    <scope>NUCLEOTIDE SEQUENCE [LARGE SCALE GENOMIC DNA]</scope>
    <source>
        <strain evidence="2 3">ATCC 34112</strain>
    </source>
</reference>
<gene>
    <name evidence="2" type="ORF">THRCLA_10341</name>
</gene>
<organism evidence="2 3">
    <name type="scientific">Thraustotheca clavata</name>
    <dbReference type="NCBI Taxonomy" id="74557"/>
    <lineage>
        <taxon>Eukaryota</taxon>
        <taxon>Sar</taxon>
        <taxon>Stramenopiles</taxon>
        <taxon>Oomycota</taxon>
        <taxon>Saprolegniomycetes</taxon>
        <taxon>Saprolegniales</taxon>
        <taxon>Achlyaceae</taxon>
        <taxon>Thraustotheca</taxon>
    </lineage>
</organism>
<protein>
    <submittedName>
        <fullName evidence="2">Belonging to Uncharacterized protein family UPF0153</fullName>
    </submittedName>
</protein>
<evidence type="ECO:0000256" key="1">
    <source>
        <dbReference type="SAM" id="MobiDB-lite"/>
    </source>
</evidence>
<dbReference type="AlphaFoldDB" id="A0A1V9YRR9"/>
<dbReference type="Pfam" id="PF03692">
    <property type="entry name" value="CxxCxxCC"/>
    <property type="match status" value="1"/>
</dbReference>